<keyword evidence="2" id="KW-1185">Reference proteome</keyword>
<dbReference type="EMBL" id="JANPWB010000005">
    <property type="protein sequence ID" value="KAJ1183529.1"/>
    <property type="molecule type" value="Genomic_DNA"/>
</dbReference>
<comment type="caution">
    <text evidence="1">The sequence shown here is derived from an EMBL/GenBank/DDBJ whole genome shotgun (WGS) entry which is preliminary data.</text>
</comment>
<name>A0AAV7U391_PLEWA</name>
<accession>A0AAV7U391</accession>
<gene>
    <name evidence="1" type="ORF">NDU88_000347</name>
</gene>
<reference evidence="1" key="1">
    <citation type="journal article" date="2022" name="bioRxiv">
        <title>Sequencing and chromosome-scale assembly of the giantPleurodeles waltlgenome.</title>
        <authorList>
            <person name="Brown T."/>
            <person name="Elewa A."/>
            <person name="Iarovenko S."/>
            <person name="Subramanian E."/>
            <person name="Araus A.J."/>
            <person name="Petzold A."/>
            <person name="Susuki M."/>
            <person name="Suzuki K.-i.T."/>
            <person name="Hayashi T."/>
            <person name="Toyoda A."/>
            <person name="Oliveira C."/>
            <person name="Osipova E."/>
            <person name="Leigh N.D."/>
            <person name="Simon A."/>
            <person name="Yun M.H."/>
        </authorList>
    </citation>
    <scope>NUCLEOTIDE SEQUENCE</scope>
    <source>
        <strain evidence="1">20211129_DDA</strain>
        <tissue evidence="1">Liver</tissue>
    </source>
</reference>
<sequence length="146" mass="16053">MPPRGSSQDHRASHCTTQAVVSGLHAAPRLSSLQLNRDERDRHRTYMGYRATVAHMLSYLHSSCCWLGSPRPTQKLGDELGGLSGRHTACGTTCQPATGTPMSFDPFFATPAASSRPPWAFGGSTREFLDKWAGAVRHWWEGVWSP</sequence>
<proteinExistence type="predicted"/>
<dbReference type="AlphaFoldDB" id="A0AAV7U391"/>
<protein>
    <submittedName>
        <fullName evidence="1">Uncharacterized protein</fullName>
    </submittedName>
</protein>
<evidence type="ECO:0000313" key="2">
    <source>
        <dbReference type="Proteomes" id="UP001066276"/>
    </source>
</evidence>
<organism evidence="1 2">
    <name type="scientific">Pleurodeles waltl</name>
    <name type="common">Iberian ribbed newt</name>
    <dbReference type="NCBI Taxonomy" id="8319"/>
    <lineage>
        <taxon>Eukaryota</taxon>
        <taxon>Metazoa</taxon>
        <taxon>Chordata</taxon>
        <taxon>Craniata</taxon>
        <taxon>Vertebrata</taxon>
        <taxon>Euteleostomi</taxon>
        <taxon>Amphibia</taxon>
        <taxon>Batrachia</taxon>
        <taxon>Caudata</taxon>
        <taxon>Salamandroidea</taxon>
        <taxon>Salamandridae</taxon>
        <taxon>Pleurodelinae</taxon>
        <taxon>Pleurodeles</taxon>
    </lineage>
</organism>
<dbReference type="Proteomes" id="UP001066276">
    <property type="component" value="Chromosome 3_1"/>
</dbReference>
<evidence type="ECO:0000313" key="1">
    <source>
        <dbReference type="EMBL" id="KAJ1183529.1"/>
    </source>
</evidence>